<sequence length="214" mass="24560">MKFDTFLQSLTKLQNIELPFLVSHEKMAPFERINQLRSLDFSSLDYREAAVLILFYQKNNETYFVLTERNEYAGVHSKQISLPGGKKEKFDLDLKHTAVRETEEEIGINISVQQVASALSPVYVPPSNFMIYPFIGFANQSFTFNPDPREVKNIIEVKVADLFHPDVVQFQNMTTSYSNSTSVPYFKINDYVVWGATAMILSELIDVLDVLLKQ</sequence>
<name>A0ABY6M2H9_9FLAO</name>
<dbReference type="PANTHER" id="PTHR12992">
    <property type="entry name" value="NUDIX HYDROLASE"/>
    <property type="match status" value="1"/>
</dbReference>
<evidence type="ECO:0000259" key="7">
    <source>
        <dbReference type="PROSITE" id="PS51462"/>
    </source>
</evidence>
<evidence type="ECO:0000313" key="9">
    <source>
        <dbReference type="Proteomes" id="UP001163328"/>
    </source>
</evidence>
<keyword evidence="5" id="KW-0460">Magnesium</keyword>
<keyword evidence="9" id="KW-1185">Reference proteome</keyword>
<keyword evidence="4" id="KW-0378">Hydrolase</keyword>
<dbReference type="PANTHER" id="PTHR12992:SF11">
    <property type="entry name" value="MITOCHONDRIAL COENZYME A DIPHOSPHATASE NUDT8"/>
    <property type="match status" value="1"/>
</dbReference>
<dbReference type="InterPro" id="IPR045121">
    <property type="entry name" value="CoAse"/>
</dbReference>
<organism evidence="8 9">
    <name type="scientific">Flavobacterium agricola</name>
    <dbReference type="NCBI Taxonomy" id="2870839"/>
    <lineage>
        <taxon>Bacteria</taxon>
        <taxon>Pseudomonadati</taxon>
        <taxon>Bacteroidota</taxon>
        <taxon>Flavobacteriia</taxon>
        <taxon>Flavobacteriales</taxon>
        <taxon>Flavobacteriaceae</taxon>
        <taxon>Flavobacterium</taxon>
    </lineage>
</organism>
<dbReference type="Gene3D" id="3.90.79.10">
    <property type="entry name" value="Nucleoside Triphosphate Pyrophosphohydrolase"/>
    <property type="match status" value="1"/>
</dbReference>
<reference evidence="8" key="1">
    <citation type="submission" date="2021-08" db="EMBL/GenBank/DDBJ databases">
        <title>Flavobacterium sp. strain CC-SYL302.</title>
        <authorList>
            <person name="Lin S.-Y."/>
            <person name="Lee T.-H."/>
            <person name="Young C.-C."/>
        </authorList>
    </citation>
    <scope>NUCLEOTIDE SEQUENCE</scope>
    <source>
        <strain evidence="8">CC-SYL302</strain>
    </source>
</reference>
<protein>
    <submittedName>
        <fullName evidence="8">CoA pyrophosphatase</fullName>
    </submittedName>
</protein>
<feature type="domain" description="Nudix hydrolase" evidence="7">
    <location>
        <begin position="45"/>
        <end position="187"/>
    </location>
</feature>
<proteinExistence type="predicted"/>
<dbReference type="Pfam" id="PF00293">
    <property type="entry name" value="NUDIX"/>
    <property type="match status" value="1"/>
</dbReference>
<dbReference type="PROSITE" id="PS51462">
    <property type="entry name" value="NUDIX"/>
    <property type="match status" value="1"/>
</dbReference>
<dbReference type="Proteomes" id="UP001163328">
    <property type="component" value="Chromosome"/>
</dbReference>
<keyword evidence="3" id="KW-0479">Metal-binding</keyword>
<evidence type="ECO:0000256" key="5">
    <source>
        <dbReference type="ARBA" id="ARBA00022842"/>
    </source>
</evidence>
<keyword evidence="6" id="KW-0464">Manganese</keyword>
<dbReference type="EMBL" id="CP081495">
    <property type="protein sequence ID" value="UYW01498.1"/>
    <property type="molecule type" value="Genomic_DNA"/>
</dbReference>
<comment type="cofactor">
    <cofactor evidence="1">
        <name>Mn(2+)</name>
        <dbReference type="ChEBI" id="CHEBI:29035"/>
    </cofactor>
</comment>
<accession>A0ABY6M2H9</accession>
<evidence type="ECO:0000256" key="1">
    <source>
        <dbReference type="ARBA" id="ARBA00001936"/>
    </source>
</evidence>
<comment type="cofactor">
    <cofactor evidence="2">
        <name>Mg(2+)</name>
        <dbReference type="ChEBI" id="CHEBI:18420"/>
    </cofactor>
</comment>
<evidence type="ECO:0000256" key="6">
    <source>
        <dbReference type="ARBA" id="ARBA00023211"/>
    </source>
</evidence>
<dbReference type="InterPro" id="IPR000086">
    <property type="entry name" value="NUDIX_hydrolase_dom"/>
</dbReference>
<evidence type="ECO:0000256" key="4">
    <source>
        <dbReference type="ARBA" id="ARBA00022801"/>
    </source>
</evidence>
<dbReference type="InterPro" id="IPR015797">
    <property type="entry name" value="NUDIX_hydrolase-like_dom_sf"/>
</dbReference>
<dbReference type="CDD" id="cd03426">
    <property type="entry name" value="NUDIX_CoAse_Nudt7"/>
    <property type="match status" value="1"/>
</dbReference>
<evidence type="ECO:0000256" key="3">
    <source>
        <dbReference type="ARBA" id="ARBA00022723"/>
    </source>
</evidence>
<dbReference type="RefSeq" id="WP_264433970.1">
    <property type="nucleotide sequence ID" value="NZ_CP081495.1"/>
</dbReference>
<dbReference type="SUPFAM" id="SSF55811">
    <property type="entry name" value="Nudix"/>
    <property type="match status" value="1"/>
</dbReference>
<evidence type="ECO:0000313" key="8">
    <source>
        <dbReference type="EMBL" id="UYW01498.1"/>
    </source>
</evidence>
<gene>
    <name evidence="8" type="ORF">K5I29_00675</name>
</gene>
<evidence type="ECO:0000256" key="2">
    <source>
        <dbReference type="ARBA" id="ARBA00001946"/>
    </source>
</evidence>